<keyword evidence="1" id="KW-0175">Coiled coil</keyword>
<keyword evidence="4" id="KW-1185">Reference proteome</keyword>
<proteinExistence type="predicted"/>
<feature type="region of interest" description="Disordered" evidence="2">
    <location>
        <begin position="296"/>
        <end position="344"/>
    </location>
</feature>
<accession>A0AAD8TDW1</accession>
<protein>
    <submittedName>
        <fullName evidence="3">Uncharacterized protein</fullName>
    </submittedName>
</protein>
<dbReference type="Proteomes" id="UP001231189">
    <property type="component" value="Unassembled WGS sequence"/>
</dbReference>
<dbReference type="AlphaFoldDB" id="A0AAD8TDW1"/>
<reference evidence="3" key="1">
    <citation type="submission" date="2023-07" db="EMBL/GenBank/DDBJ databases">
        <title>A chromosome-level genome assembly of Lolium multiflorum.</title>
        <authorList>
            <person name="Chen Y."/>
            <person name="Copetti D."/>
            <person name="Kolliker R."/>
            <person name="Studer B."/>
        </authorList>
    </citation>
    <scope>NUCLEOTIDE SEQUENCE</scope>
    <source>
        <strain evidence="3">02402/16</strain>
        <tissue evidence="3">Leaf</tissue>
    </source>
</reference>
<name>A0AAD8TDW1_LOLMU</name>
<evidence type="ECO:0000256" key="1">
    <source>
        <dbReference type="SAM" id="Coils"/>
    </source>
</evidence>
<comment type="caution">
    <text evidence="3">The sequence shown here is derived from an EMBL/GenBank/DDBJ whole genome shotgun (WGS) entry which is preliminary data.</text>
</comment>
<dbReference type="EMBL" id="JAUUTY010000002">
    <property type="protein sequence ID" value="KAK1680062.1"/>
    <property type="molecule type" value="Genomic_DNA"/>
</dbReference>
<sequence>MGASQNNPLDFNFPANLLASQNNCQLHEDLHKLVVEQKAEIERLNKKEAEDQQAIILLETRLKNNEELLAKRPSIDKISAKLEVLESEHESLQQSLKESQERETKMKKELEDKHAQAMTEMAEKLKTSNNRVKTPASKLKTAEAEATDIDELIFHKDFTSPASLLGFEWKKDTGISRTEAYEEARNSIDDLIEASRNISQKLSLKKARTAVIDTMTKLMKMVPELIRDWQESSAHGAAATALAMCKAHFAAMDFATIARGVPKVTNVKQALAETQGFDMLFAERVDNSSWYKKHDIPAGFTDDEEDDEVEGSGSSAHQSGDDFGDGSAKDSTYQASDDKPESSE</sequence>
<feature type="coiled-coil region" evidence="1">
    <location>
        <begin position="27"/>
        <end position="127"/>
    </location>
</feature>
<evidence type="ECO:0000313" key="3">
    <source>
        <dbReference type="EMBL" id="KAK1680062.1"/>
    </source>
</evidence>
<gene>
    <name evidence="3" type="ORF">QYE76_040910</name>
</gene>
<evidence type="ECO:0000313" key="4">
    <source>
        <dbReference type="Proteomes" id="UP001231189"/>
    </source>
</evidence>
<feature type="compositionally biased region" description="Acidic residues" evidence="2">
    <location>
        <begin position="301"/>
        <end position="310"/>
    </location>
</feature>
<organism evidence="3 4">
    <name type="scientific">Lolium multiflorum</name>
    <name type="common">Italian ryegrass</name>
    <name type="synonym">Lolium perenne subsp. multiflorum</name>
    <dbReference type="NCBI Taxonomy" id="4521"/>
    <lineage>
        <taxon>Eukaryota</taxon>
        <taxon>Viridiplantae</taxon>
        <taxon>Streptophyta</taxon>
        <taxon>Embryophyta</taxon>
        <taxon>Tracheophyta</taxon>
        <taxon>Spermatophyta</taxon>
        <taxon>Magnoliopsida</taxon>
        <taxon>Liliopsida</taxon>
        <taxon>Poales</taxon>
        <taxon>Poaceae</taxon>
        <taxon>BOP clade</taxon>
        <taxon>Pooideae</taxon>
        <taxon>Poodae</taxon>
        <taxon>Poeae</taxon>
        <taxon>Poeae Chloroplast Group 2 (Poeae type)</taxon>
        <taxon>Loliodinae</taxon>
        <taxon>Loliinae</taxon>
        <taxon>Lolium</taxon>
    </lineage>
</organism>
<evidence type="ECO:0000256" key="2">
    <source>
        <dbReference type="SAM" id="MobiDB-lite"/>
    </source>
</evidence>